<dbReference type="SUPFAM" id="SSF52540">
    <property type="entry name" value="P-loop containing nucleoside triphosphate hydrolases"/>
    <property type="match status" value="1"/>
</dbReference>
<dbReference type="EMBL" id="JAIFRP010000021">
    <property type="protein sequence ID" value="KAK2585505.1"/>
    <property type="molecule type" value="Genomic_DNA"/>
</dbReference>
<gene>
    <name evidence="4" type="ORF">KPH14_010156</name>
</gene>
<evidence type="ECO:0008006" key="6">
    <source>
        <dbReference type="Google" id="ProtNLM"/>
    </source>
</evidence>
<evidence type="ECO:0000256" key="3">
    <source>
        <dbReference type="ARBA" id="ARBA00022840"/>
    </source>
</evidence>
<evidence type="ECO:0000313" key="5">
    <source>
        <dbReference type="Proteomes" id="UP001258017"/>
    </source>
</evidence>
<keyword evidence="3" id="KW-0067">ATP-binding</keyword>
<dbReference type="GO" id="GO:0005524">
    <property type="term" value="F:ATP binding"/>
    <property type="evidence" value="ECO:0007669"/>
    <property type="project" value="UniProtKB-KW"/>
</dbReference>
<keyword evidence="5" id="KW-1185">Reference proteome</keyword>
<reference evidence="4" key="2">
    <citation type="journal article" date="2023" name="Commun. Biol.">
        <title>Intrasexual cuticular hydrocarbon dimorphism in a wasp sheds light on hydrocarbon biosynthesis genes in Hymenoptera.</title>
        <authorList>
            <person name="Moris V.C."/>
            <person name="Podsiadlowski L."/>
            <person name="Martin S."/>
            <person name="Oeyen J.P."/>
            <person name="Donath A."/>
            <person name="Petersen M."/>
            <person name="Wilbrandt J."/>
            <person name="Misof B."/>
            <person name="Liedtke D."/>
            <person name="Thamm M."/>
            <person name="Scheiner R."/>
            <person name="Schmitt T."/>
            <person name="Niehuis O."/>
        </authorList>
    </citation>
    <scope>NUCLEOTIDE SEQUENCE</scope>
    <source>
        <strain evidence="4">GBR_01_08_01A</strain>
    </source>
</reference>
<dbReference type="Gene3D" id="3.40.50.300">
    <property type="entry name" value="P-loop containing nucleotide triphosphate hydrolases"/>
    <property type="match status" value="1"/>
</dbReference>
<dbReference type="Proteomes" id="UP001258017">
    <property type="component" value="Unassembled WGS sequence"/>
</dbReference>
<sequence>MIFIQKSKLRIITPTMTNLLAKKYSGLCCVTQLLVRSQPVFSFQYCGYGHDVKLNITGGPMGALKEKIAKKELMNDEHQVKVAQSLQKIYEEVNDYKPDQFNVLGKWFGWKRKEPPKGLYLYGAVGGGKTMLMDLFYDCCQIESKKRVHFHSFMLDVHKKVHEVKKTVIRDTNSTKLQPFDPIPPVAAAITEEAWLLCFDEFQVTDIADAMILKRLFTELFNNGVIVIATSNRSPDDLYKNGLQRGNFVPFIQILKDHCLVETLDSGIDYRLKGGSGDNKIYFVKGKHVAKDVDNVFKYLCSKENDVVRPRTISIRGRNVNFQRTCGRVLDSTFDELCDRPLGASDYLELSQVFHTVIIRDVPQLNLRLKSQARRFITLIDTLYDSRVRVVISAAVPHTQLFLPEGDNEYTDEKRMLMDDLKISHGSDNHKSNIFTGEEEMFAFDRTVSRLAEMQTAQYWERWEQHR</sequence>
<dbReference type="PANTHER" id="PTHR12169">
    <property type="entry name" value="ATPASE N2B"/>
    <property type="match status" value="1"/>
</dbReference>
<dbReference type="InterPro" id="IPR005654">
    <property type="entry name" value="ATPase_AFG1-like"/>
</dbReference>
<dbReference type="PANTHER" id="PTHR12169:SF6">
    <property type="entry name" value="AFG1-LIKE ATPASE"/>
    <property type="match status" value="1"/>
</dbReference>
<reference evidence="4" key="1">
    <citation type="submission" date="2021-08" db="EMBL/GenBank/DDBJ databases">
        <authorList>
            <person name="Misof B."/>
            <person name="Oliver O."/>
            <person name="Podsiadlowski L."/>
            <person name="Donath A."/>
            <person name="Peters R."/>
            <person name="Mayer C."/>
            <person name="Rust J."/>
            <person name="Gunkel S."/>
            <person name="Lesny P."/>
            <person name="Martin S."/>
            <person name="Oeyen J.P."/>
            <person name="Petersen M."/>
            <person name="Panagiotis P."/>
            <person name="Wilbrandt J."/>
            <person name="Tanja T."/>
        </authorList>
    </citation>
    <scope>NUCLEOTIDE SEQUENCE</scope>
    <source>
        <strain evidence="4">GBR_01_08_01A</strain>
        <tissue evidence="4">Thorax + abdomen</tissue>
    </source>
</reference>
<evidence type="ECO:0000256" key="2">
    <source>
        <dbReference type="ARBA" id="ARBA00022741"/>
    </source>
</evidence>
<accession>A0AAD9RTV0</accession>
<dbReference type="InterPro" id="IPR027417">
    <property type="entry name" value="P-loop_NTPase"/>
</dbReference>
<dbReference type="Pfam" id="PF03969">
    <property type="entry name" value="AFG1_ATPase"/>
    <property type="match status" value="1"/>
</dbReference>
<proteinExistence type="inferred from homology"/>
<dbReference type="AlphaFoldDB" id="A0AAD9RTV0"/>
<evidence type="ECO:0000256" key="1">
    <source>
        <dbReference type="ARBA" id="ARBA00010322"/>
    </source>
</evidence>
<dbReference type="NCBIfam" id="NF040713">
    <property type="entry name" value="ZapE"/>
    <property type="match status" value="1"/>
</dbReference>
<name>A0AAD9RTV0_9HYME</name>
<organism evidence="4 5">
    <name type="scientific">Odynerus spinipes</name>
    <dbReference type="NCBI Taxonomy" id="1348599"/>
    <lineage>
        <taxon>Eukaryota</taxon>
        <taxon>Metazoa</taxon>
        <taxon>Ecdysozoa</taxon>
        <taxon>Arthropoda</taxon>
        <taxon>Hexapoda</taxon>
        <taxon>Insecta</taxon>
        <taxon>Pterygota</taxon>
        <taxon>Neoptera</taxon>
        <taxon>Endopterygota</taxon>
        <taxon>Hymenoptera</taxon>
        <taxon>Apocrita</taxon>
        <taxon>Aculeata</taxon>
        <taxon>Vespoidea</taxon>
        <taxon>Vespidae</taxon>
        <taxon>Eumeninae</taxon>
        <taxon>Odynerus</taxon>
    </lineage>
</organism>
<dbReference type="GO" id="GO:0016887">
    <property type="term" value="F:ATP hydrolysis activity"/>
    <property type="evidence" value="ECO:0007669"/>
    <property type="project" value="InterPro"/>
</dbReference>
<evidence type="ECO:0000313" key="4">
    <source>
        <dbReference type="EMBL" id="KAK2585505.1"/>
    </source>
</evidence>
<comment type="caution">
    <text evidence="4">The sequence shown here is derived from an EMBL/GenBank/DDBJ whole genome shotgun (WGS) entry which is preliminary data.</text>
</comment>
<protein>
    <recommendedName>
        <fullName evidence="6">ATPase N2B</fullName>
    </recommendedName>
</protein>
<dbReference type="FunFam" id="3.40.50.300:FF:003041">
    <property type="entry name" value="Predicted protein"/>
    <property type="match status" value="1"/>
</dbReference>
<dbReference type="GO" id="GO:0005739">
    <property type="term" value="C:mitochondrion"/>
    <property type="evidence" value="ECO:0007669"/>
    <property type="project" value="TreeGrafter"/>
</dbReference>
<comment type="similarity">
    <text evidence="1">Belongs to the AFG1 ATPase family.</text>
</comment>
<keyword evidence="2" id="KW-0547">Nucleotide-binding</keyword>